<protein>
    <recommendedName>
        <fullName evidence="5">Actin-like ATPase domain-containing protein</fullName>
    </recommendedName>
</protein>
<sequence length="581" mass="63871">MAANPPSTSLAHRTLSSIRAGGSASPSGPSSPHTPLRSIHSTFASPSSLRAEEDVVVIEFGTRCLRVGFSGDAAPRAYVSFGPEQQRRVGDFRVWRLDYVDDWRKRSAGEDWGRDHELWSLDVRNLDLGLVGDKIERALREAFTKYLLIDSKPRRMIAVLPSLLPTPLLSAVLDTLFNRFSPPIISLLSNPLATSIAAGVRSALVVDLGWNETLVTSVYEYREVRCHRTVRAGRMLVEQMDRLIGRSLARLREVHYDDDPGQPQKYSISFEEAEDITSRLAWCKPAQAPRLSEEKRGGEGLPTVREQDESEAPHGSHGVSIPLASSHPPTTLELSFLQLAEPCEATFFDLQCADASFDDHELPLHLLVYRSLLQLPLDVRAVCMPRIIFTGGGTKVLGLRRRIFDEVVRLREERGWDPVVGKAAEQLRHNAKFNSRATRQAASDGPTPVTSPTPSSEPPGGGSRGWEQDGVWHEGSSTTPEADPIEEQLRRGRDAKVGPQGDLRAIETVGAWSGASLLAQLKIPAVATIDRELWLQQGAAGAARPSEVDFKVQQRQSMGAGGLMRNATTNTNWTLGIWGSI</sequence>
<reference evidence="3 4" key="1">
    <citation type="journal article" date="2024" name="Commun. Biol.">
        <title>Comparative genomic analysis of thermophilic fungi reveals convergent evolutionary adaptations and gene losses.</title>
        <authorList>
            <person name="Steindorff A.S."/>
            <person name="Aguilar-Pontes M.V."/>
            <person name="Robinson A.J."/>
            <person name="Andreopoulos B."/>
            <person name="LaButti K."/>
            <person name="Kuo A."/>
            <person name="Mondo S."/>
            <person name="Riley R."/>
            <person name="Otillar R."/>
            <person name="Haridas S."/>
            <person name="Lipzen A."/>
            <person name="Grimwood J."/>
            <person name="Schmutz J."/>
            <person name="Clum A."/>
            <person name="Reid I.D."/>
            <person name="Moisan M.C."/>
            <person name="Butler G."/>
            <person name="Nguyen T.T.M."/>
            <person name="Dewar K."/>
            <person name="Conant G."/>
            <person name="Drula E."/>
            <person name="Henrissat B."/>
            <person name="Hansel C."/>
            <person name="Singer S."/>
            <person name="Hutchinson M.I."/>
            <person name="de Vries R.P."/>
            <person name="Natvig D.O."/>
            <person name="Powell A.J."/>
            <person name="Tsang A."/>
            <person name="Grigoriev I.V."/>
        </authorList>
    </citation>
    <scope>NUCLEOTIDE SEQUENCE [LARGE SCALE GENOMIC DNA]</scope>
    <source>
        <strain evidence="3 4">ATCC 24622</strain>
    </source>
</reference>
<evidence type="ECO:0008006" key="5">
    <source>
        <dbReference type="Google" id="ProtNLM"/>
    </source>
</evidence>
<dbReference type="InterPro" id="IPR043129">
    <property type="entry name" value="ATPase_NBD"/>
</dbReference>
<proteinExistence type="inferred from homology"/>
<comment type="caution">
    <text evidence="3">The sequence shown here is derived from an EMBL/GenBank/DDBJ whole genome shotgun (WGS) entry which is preliminary data.</text>
</comment>
<feature type="region of interest" description="Disordered" evidence="2">
    <location>
        <begin position="430"/>
        <end position="496"/>
    </location>
</feature>
<dbReference type="Gene3D" id="3.30.420.40">
    <property type="match status" value="2"/>
</dbReference>
<dbReference type="PANTHER" id="PTHR11937">
    <property type="entry name" value="ACTIN"/>
    <property type="match status" value="1"/>
</dbReference>
<dbReference type="InterPro" id="IPR004000">
    <property type="entry name" value="Actin"/>
</dbReference>
<evidence type="ECO:0000256" key="2">
    <source>
        <dbReference type="SAM" id="MobiDB-lite"/>
    </source>
</evidence>
<dbReference type="EMBL" id="JAZHXJ010000127">
    <property type="protein sequence ID" value="KAL1873095.1"/>
    <property type="molecule type" value="Genomic_DNA"/>
</dbReference>
<feature type="region of interest" description="Disordered" evidence="2">
    <location>
        <begin position="289"/>
        <end position="324"/>
    </location>
</feature>
<gene>
    <name evidence="3" type="ORF">VTK73DRAFT_1147</name>
</gene>
<dbReference type="SMART" id="SM00268">
    <property type="entry name" value="ACTIN"/>
    <property type="match status" value="1"/>
</dbReference>
<feature type="compositionally biased region" description="Basic and acidic residues" evidence="2">
    <location>
        <begin position="305"/>
        <end position="314"/>
    </location>
</feature>
<dbReference type="Pfam" id="PF00022">
    <property type="entry name" value="Actin"/>
    <property type="match status" value="1"/>
</dbReference>
<feature type="compositionally biased region" description="Basic and acidic residues" evidence="2">
    <location>
        <begin position="487"/>
        <end position="496"/>
    </location>
</feature>
<comment type="similarity">
    <text evidence="1">Belongs to the actin family.</text>
</comment>
<evidence type="ECO:0000313" key="3">
    <source>
        <dbReference type="EMBL" id="KAL1873095.1"/>
    </source>
</evidence>
<organism evidence="3 4">
    <name type="scientific">Phialemonium thermophilum</name>
    <dbReference type="NCBI Taxonomy" id="223376"/>
    <lineage>
        <taxon>Eukaryota</taxon>
        <taxon>Fungi</taxon>
        <taxon>Dikarya</taxon>
        <taxon>Ascomycota</taxon>
        <taxon>Pezizomycotina</taxon>
        <taxon>Sordariomycetes</taxon>
        <taxon>Sordariomycetidae</taxon>
        <taxon>Cephalothecales</taxon>
        <taxon>Cephalothecaceae</taxon>
        <taxon>Phialemonium</taxon>
    </lineage>
</organism>
<feature type="region of interest" description="Disordered" evidence="2">
    <location>
        <begin position="17"/>
        <end position="39"/>
    </location>
</feature>
<dbReference type="SUPFAM" id="SSF53067">
    <property type="entry name" value="Actin-like ATPase domain"/>
    <property type="match status" value="2"/>
</dbReference>
<keyword evidence="4" id="KW-1185">Reference proteome</keyword>
<accession>A0ABR3XB98</accession>
<feature type="compositionally biased region" description="Low complexity" evidence="2">
    <location>
        <begin position="20"/>
        <end position="31"/>
    </location>
</feature>
<dbReference type="Proteomes" id="UP001586593">
    <property type="component" value="Unassembled WGS sequence"/>
</dbReference>
<feature type="compositionally biased region" description="Polar residues" evidence="2">
    <location>
        <begin position="432"/>
        <end position="441"/>
    </location>
</feature>
<evidence type="ECO:0000256" key="1">
    <source>
        <dbReference type="RuleBase" id="RU000487"/>
    </source>
</evidence>
<evidence type="ECO:0000313" key="4">
    <source>
        <dbReference type="Proteomes" id="UP001586593"/>
    </source>
</evidence>
<dbReference type="Gene3D" id="3.90.640.10">
    <property type="entry name" value="Actin, Chain A, domain 4"/>
    <property type="match status" value="1"/>
</dbReference>
<name>A0ABR3XB98_9PEZI</name>